<feature type="compositionally biased region" description="Polar residues" evidence="1">
    <location>
        <begin position="737"/>
        <end position="753"/>
    </location>
</feature>
<sequence>MSLFRPPGYYSPQPAWREHICGLYYSIPYNGLLQKTYLPQVELQAHAAILATTSRTTLTQTFVNPSGEKGIREVRYTFPLYDGVSVVGFTCHVGDRTIVGEVKEKEKARAVFQEAVARGETAGLLEQLPDAADVFTTTVGNIPPGARVIIKITYLGELKHDMEVDGIRFTIPNIICPRYGNYPGSLRTTPAIDAMGSGISITVDAQMAEGSFIQKMQSPTHPISMTMGTISFAPNAEPTMTKASATLALGTAQLDTDFVLQIIAKDTGVPRAVLENHPTIPNHRALMATLVPKFVLPAEKPEIVFVCDRSGSMGGTRINLVIQSLKVFLKSLPVGVKFNICSFGSSHSFLWPNSVTYSQQTLDEAVRHADTFSANYGGTEMLDPLKSTIETRYKDMPLEVILLTDGEIWNQQVLFSYLNESITETKAPIRIFTLGIGNGVSHSLIEGVAKAGNGFSQTVGEGEKMDSKVVRMLKGALSPHINDYTLDVKYSNGTPTDAEDEFEIVEKVADSLKVKLDLQEQKGKNETVSFQSEMMRTFFADYNQKKPISLFDTSADPDKEEPPAYDGTGEARYAHLPKMPIPRVLQAPQNIPSLFAFNRTTSYLLLGSNAPQARPKSIILRGTSKHGPLELEIPIQTLEVPGATIHQLAAKKAISELEQGRGWLSEAKDESGTLIKTKCEGRFHDMVEREAVRLGVQFQVGGKWCSFVAVESNTKKADGKEKEAEGWQWLEDEGTERSTQAEGSTSPYDSESSVNDDIDANIGFMLDDSTARKRLEALGKAMGGEVKDQNHNIMRILNNTANHQTSEGLDVSSIASTEAWRNRQTTAQSISKKVKLSQSPSSQPQSAFGNLAQSLKSNINKVTTKSERLDTSKSAAPMMFNQASYAAKPQSSGLFGGLFGSKPPPPPAAPSGRSSTFTTQSSGGSLFGGGTSSRGSGGSLFGSSNSPSLTQPPPPPPPGQGVPTALAAPTMSGAFGGMNQMKFPPPPPAPGQPPQSNSALSDYQMQLMLVEQQNKKRLLMARQEADNSQQQQQQVHPALGASRHIPATRHSFQGWDQMPAPVSGSFMSFGEDTDALENFDFDSFLHSDGTYDMMDCREAGETTTAAAPPPPPPPAFAGGSDSPAYGTASLPAAPASLFGSTAPLPAVFTPLFGSAAPPPAPPAPTTPQTPESLLHHLISLQTFEGSWTYTTSLLSSLQSTSFITLDNTLLQDELSSGLNPVVLATAIVVVVFEEKLGEFRGSWELVVEKAREWLSGEVEGRGGSGNVGLEELFERVMKVVV</sequence>
<dbReference type="SMART" id="SM00327">
    <property type="entry name" value="VWA"/>
    <property type="match status" value="1"/>
</dbReference>
<dbReference type="PANTHER" id="PTHR45737:SF6">
    <property type="entry name" value="VON WILLEBRAND FACTOR A DOMAIN-CONTAINING PROTEIN 5A"/>
    <property type="match status" value="1"/>
</dbReference>
<keyword evidence="5" id="KW-1185">Reference proteome</keyword>
<feature type="compositionally biased region" description="Gly residues" evidence="1">
    <location>
        <begin position="925"/>
        <end position="940"/>
    </location>
</feature>
<dbReference type="OrthoDB" id="1729737at2759"/>
<feature type="compositionally biased region" description="Low complexity" evidence="1">
    <location>
        <begin position="910"/>
        <end position="924"/>
    </location>
</feature>
<dbReference type="PANTHER" id="PTHR45737">
    <property type="entry name" value="VON WILLEBRAND FACTOR A DOMAIN-CONTAINING PROTEIN 5A"/>
    <property type="match status" value="1"/>
</dbReference>
<evidence type="ECO:0000313" key="4">
    <source>
        <dbReference type="EMBL" id="KAJ4372984.1"/>
    </source>
</evidence>
<dbReference type="SUPFAM" id="SSF53300">
    <property type="entry name" value="vWA-like"/>
    <property type="match status" value="1"/>
</dbReference>
<proteinExistence type="predicted"/>
<evidence type="ECO:0000259" key="3">
    <source>
        <dbReference type="PROSITE" id="PS51468"/>
    </source>
</evidence>
<organism evidence="4 5">
    <name type="scientific">Neocucurbitaria cava</name>
    <dbReference type="NCBI Taxonomy" id="798079"/>
    <lineage>
        <taxon>Eukaryota</taxon>
        <taxon>Fungi</taxon>
        <taxon>Dikarya</taxon>
        <taxon>Ascomycota</taxon>
        <taxon>Pezizomycotina</taxon>
        <taxon>Dothideomycetes</taxon>
        <taxon>Pleosporomycetidae</taxon>
        <taxon>Pleosporales</taxon>
        <taxon>Pleosporineae</taxon>
        <taxon>Cucurbitariaceae</taxon>
        <taxon>Neocucurbitaria</taxon>
    </lineage>
</organism>
<feature type="region of interest" description="Disordered" evidence="1">
    <location>
        <begin position="715"/>
        <end position="754"/>
    </location>
</feature>
<dbReference type="InterPro" id="IPR013694">
    <property type="entry name" value="VIT"/>
</dbReference>
<name>A0A9W8YBD4_9PLEO</name>
<dbReference type="InterPro" id="IPR036465">
    <property type="entry name" value="vWFA_dom_sf"/>
</dbReference>
<dbReference type="Gene3D" id="3.40.50.410">
    <property type="entry name" value="von Willebrand factor, type A domain"/>
    <property type="match status" value="1"/>
</dbReference>
<feature type="domain" description="VIT" evidence="3">
    <location>
        <begin position="24"/>
        <end position="156"/>
    </location>
</feature>
<feature type="region of interest" description="Disordered" evidence="1">
    <location>
        <begin position="895"/>
        <end position="999"/>
    </location>
</feature>
<gene>
    <name evidence="4" type="ORF">N0V83_003275</name>
</gene>
<dbReference type="Pfam" id="PF08487">
    <property type="entry name" value="VIT"/>
    <property type="match status" value="1"/>
</dbReference>
<dbReference type="Pfam" id="PF13768">
    <property type="entry name" value="VWA_3"/>
    <property type="match status" value="1"/>
</dbReference>
<feature type="compositionally biased region" description="Pro residues" evidence="1">
    <location>
        <begin position="983"/>
        <end position="993"/>
    </location>
</feature>
<dbReference type="PROSITE" id="PS50234">
    <property type="entry name" value="VWFA"/>
    <property type="match status" value="1"/>
</dbReference>
<protein>
    <submittedName>
        <fullName evidence="4">Uncharacterized protein</fullName>
    </submittedName>
</protein>
<feature type="compositionally biased region" description="Basic and acidic residues" evidence="1">
    <location>
        <begin position="715"/>
        <end position="725"/>
    </location>
</feature>
<dbReference type="Proteomes" id="UP001140560">
    <property type="component" value="Unassembled WGS sequence"/>
</dbReference>
<dbReference type="EMBL" id="JAPEUY010000005">
    <property type="protein sequence ID" value="KAJ4372984.1"/>
    <property type="molecule type" value="Genomic_DNA"/>
</dbReference>
<dbReference type="InterPro" id="IPR002035">
    <property type="entry name" value="VWF_A"/>
</dbReference>
<feature type="compositionally biased region" description="Pro residues" evidence="1">
    <location>
        <begin position="950"/>
        <end position="960"/>
    </location>
</feature>
<reference evidence="4" key="1">
    <citation type="submission" date="2022-10" db="EMBL/GenBank/DDBJ databases">
        <title>Tapping the CABI collections for fungal endophytes: first genome assemblies for Collariella, Neodidymelliopsis, Ascochyta clinopodiicola, Didymella pomorum, Didymosphaeria variabile, Neocosmospora piperis and Neocucurbitaria cava.</title>
        <authorList>
            <person name="Hill R."/>
        </authorList>
    </citation>
    <scope>NUCLEOTIDE SEQUENCE</scope>
    <source>
        <strain evidence="4">IMI 356814</strain>
    </source>
</reference>
<accession>A0A9W8YBD4</accession>
<evidence type="ECO:0000256" key="1">
    <source>
        <dbReference type="SAM" id="MobiDB-lite"/>
    </source>
</evidence>
<dbReference type="SMART" id="SM00609">
    <property type="entry name" value="VIT"/>
    <property type="match status" value="1"/>
</dbReference>
<feature type="region of interest" description="Disordered" evidence="1">
    <location>
        <begin position="1101"/>
        <end position="1122"/>
    </location>
</feature>
<comment type="caution">
    <text evidence="4">The sequence shown here is derived from an EMBL/GenBank/DDBJ whole genome shotgun (WGS) entry which is preliminary data.</text>
</comment>
<evidence type="ECO:0000259" key="2">
    <source>
        <dbReference type="PROSITE" id="PS50234"/>
    </source>
</evidence>
<evidence type="ECO:0000313" key="5">
    <source>
        <dbReference type="Proteomes" id="UP001140560"/>
    </source>
</evidence>
<feature type="domain" description="VWFA" evidence="2">
    <location>
        <begin position="302"/>
        <end position="481"/>
    </location>
</feature>
<dbReference type="PROSITE" id="PS51468">
    <property type="entry name" value="VIT"/>
    <property type="match status" value="1"/>
</dbReference>